<reference evidence="5 6" key="1">
    <citation type="submission" date="2018-12" db="EMBL/GenBank/DDBJ databases">
        <title>Complete Genome Sequence of Glutamicibacter creatinolyticus strain LGCM259,isolated from an abscess of a 12-year-old mare in Italy.</title>
        <authorList>
            <person name="Santos R.G."/>
            <person name="Silva A.L."/>
            <person name="Seyffert N."/>
            <person name="Castro T.L.P."/>
            <person name="Attili A.R."/>
            <person name="Rifici C."/>
            <person name="Mazzullo G."/>
            <person name="Brenig B."/>
            <person name="Venanzi F."/>
            <person name="Azevedo V."/>
        </authorList>
    </citation>
    <scope>NUCLEOTIDE SEQUENCE [LARGE SCALE GENOMIC DNA]</scope>
    <source>
        <strain evidence="5 6">LGCM 259</strain>
    </source>
</reference>
<keyword evidence="2" id="KW-0547">Nucleotide-binding</keyword>
<dbReference type="SUPFAM" id="SSF52540">
    <property type="entry name" value="P-loop containing nucleoside triphosphate hydrolases"/>
    <property type="match status" value="1"/>
</dbReference>
<dbReference type="SMART" id="SM00382">
    <property type="entry name" value="AAA"/>
    <property type="match status" value="1"/>
</dbReference>
<dbReference type="PANTHER" id="PTHR42781">
    <property type="entry name" value="SPERMIDINE/PUTRESCINE IMPORT ATP-BINDING PROTEIN POTA"/>
    <property type="match status" value="1"/>
</dbReference>
<keyword evidence="3" id="KW-0067">ATP-binding</keyword>
<sequence length="252" mass="26127">MSPMLTARFTVPRSGFEVSIDLELDRGQALALMGPSGAGKSTIVHALAGIEQISGGQITLDGQRLAAPGVHLPPHRRGIGLLGQDPRLFPHLDAASNIAFGARAGGKDKRQARQVAQGWLERLGFQALAGQRPAALSGGQRQRIALARALAAGPKMLLVDEPFASLDVEAAADMRELLRTELQRTGMTSIVISHSAADAIALAGQLAVIEHGVVVQRGPVAEVLSAPATRFVRAVAATVPAKGVFGTAGEPG</sequence>
<organism evidence="5 6">
    <name type="scientific">Glutamicibacter creatinolyticus</name>
    <dbReference type="NCBI Taxonomy" id="162496"/>
    <lineage>
        <taxon>Bacteria</taxon>
        <taxon>Bacillati</taxon>
        <taxon>Actinomycetota</taxon>
        <taxon>Actinomycetes</taxon>
        <taxon>Micrococcales</taxon>
        <taxon>Micrococcaceae</taxon>
        <taxon>Glutamicibacter</taxon>
    </lineage>
</organism>
<evidence type="ECO:0000259" key="4">
    <source>
        <dbReference type="PROSITE" id="PS50893"/>
    </source>
</evidence>
<dbReference type="PANTHER" id="PTHR42781:SF4">
    <property type="entry name" value="SPERMIDINE_PUTRESCINE IMPORT ATP-BINDING PROTEIN POTA"/>
    <property type="match status" value="1"/>
</dbReference>
<accession>A0A5B7WT09</accession>
<evidence type="ECO:0000256" key="1">
    <source>
        <dbReference type="ARBA" id="ARBA00022448"/>
    </source>
</evidence>
<dbReference type="InterPro" id="IPR017871">
    <property type="entry name" value="ABC_transporter-like_CS"/>
</dbReference>
<keyword evidence="6" id="KW-1185">Reference proteome</keyword>
<dbReference type="AlphaFoldDB" id="A0A5B7WT09"/>
<dbReference type="InterPro" id="IPR027417">
    <property type="entry name" value="P-loop_NTPase"/>
</dbReference>
<dbReference type="Gene3D" id="3.40.50.300">
    <property type="entry name" value="P-loop containing nucleotide triphosphate hydrolases"/>
    <property type="match status" value="1"/>
</dbReference>
<evidence type="ECO:0000313" key="6">
    <source>
        <dbReference type="Proteomes" id="UP000307000"/>
    </source>
</evidence>
<dbReference type="InterPro" id="IPR003593">
    <property type="entry name" value="AAA+_ATPase"/>
</dbReference>
<name>A0A5B7WT09_9MICC</name>
<dbReference type="RefSeq" id="WP_138925594.1">
    <property type="nucleotide sequence ID" value="NZ_CP034412.1"/>
</dbReference>
<dbReference type="InterPro" id="IPR050093">
    <property type="entry name" value="ABC_SmlMolc_Importer"/>
</dbReference>
<proteinExistence type="predicted"/>
<dbReference type="Pfam" id="PF00005">
    <property type="entry name" value="ABC_tran"/>
    <property type="match status" value="1"/>
</dbReference>
<dbReference type="Proteomes" id="UP000307000">
    <property type="component" value="Chromosome"/>
</dbReference>
<dbReference type="EMBL" id="CP034412">
    <property type="protein sequence ID" value="QCY46143.1"/>
    <property type="molecule type" value="Genomic_DNA"/>
</dbReference>
<dbReference type="GO" id="GO:0016887">
    <property type="term" value="F:ATP hydrolysis activity"/>
    <property type="evidence" value="ECO:0007669"/>
    <property type="project" value="InterPro"/>
</dbReference>
<gene>
    <name evidence="5" type="ORF">GcLGCM259_0361</name>
</gene>
<keyword evidence="1" id="KW-0813">Transport</keyword>
<evidence type="ECO:0000256" key="3">
    <source>
        <dbReference type="ARBA" id="ARBA00022840"/>
    </source>
</evidence>
<evidence type="ECO:0000313" key="5">
    <source>
        <dbReference type="EMBL" id="QCY46143.1"/>
    </source>
</evidence>
<dbReference type="PROSITE" id="PS50893">
    <property type="entry name" value="ABC_TRANSPORTER_2"/>
    <property type="match status" value="1"/>
</dbReference>
<dbReference type="GO" id="GO:0005524">
    <property type="term" value="F:ATP binding"/>
    <property type="evidence" value="ECO:0007669"/>
    <property type="project" value="UniProtKB-KW"/>
</dbReference>
<dbReference type="InterPro" id="IPR003439">
    <property type="entry name" value="ABC_transporter-like_ATP-bd"/>
</dbReference>
<dbReference type="KEGG" id="gcr:GcLGCM259_0361"/>
<feature type="domain" description="ABC transporter" evidence="4">
    <location>
        <begin position="2"/>
        <end position="236"/>
    </location>
</feature>
<dbReference type="PROSITE" id="PS00211">
    <property type="entry name" value="ABC_TRANSPORTER_1"/>
    <property type="match status" value="1"/>
</dbReference>
<protein>
    <recommendedName>
        <fullName evidence="4">ABC transporter domain-containing protein</fullName>
    </recommendedName>
</protein>
<evidence type="ECO:0000256" key="2">
    <source>
        <dbReference type="ARBA" id="ARBA00022741"/>
    </source>
</evidence>